<evidence type="ECO:0000256" key="6">
    <source>
        <dbReference type="SAM" id="Phobius"/>
    </source>
</evidence>
<dbReference type="PANTHER" id="PTHR35007:SF3">
    <property type="entry name" value="POSSIBLE CONSERVED ALANINE RICH MEMBRANE PROTEIN"/>
    <property type="match status" value="1"/>
</dbReference>
<name>A0ABN3ANJ9_9MICC</name>
<evidence type="ECO:0000256" key="4">
    <source>
        <dbReference type="ARBA" id="ARBA00022989"/>
    </source>
</evidence>
<comment type="caution">
    <text evidence="8">The sequence shown here is derived from an EMBL/GenBank/DDBJ whole genome shotgun (WGS) entry which is preliminary data.</text>
</comment>
<reference evidence="8 9" key="1">
    <citation type="journal article" date="2019" name="Int. J. Syst. Evol. Microbiol.">
        <title>The Global Catalogue of Microorganisms (GCM) 10K type strain sequencing project: providing services to taxonomists for standard genome sequencing and annotation.</title>
        <authorList>
            <consortium name="The Broad Institute Genomics Platform"/>
            <consortium name="The Broad Institute Genome Sequencing Center for Infectious Disease"/>
            <person name="Wu L."/>
            <person name="Ma J."/>
        </authorList>
    </citation>
    <scope>NUCLEOTIDE SEQUENCE [LARGE SCALE GENOMIC DNA]</scope>
    <source>
        <strain evidence="8 9">JCM 14917</strain>
    </source>
</reference>
<evidence type="ECO:0000256" key="3">
    <source>
        <dbReference type="ARBA" id="ARBA00022692"/>
    </source>
</evidence>
<evidence type="ECO:0000313" key="9">
    <source>
        <dbReference type="Proteomes" id="UP001500974"/>
    </source>
</evidence>
<evidence type="ECO:0000256" key="1">
    <source>
        <dbReference type="ARBA" id="ARBA00004651"/>
    </source>
</evidence>
<organism evidence="8 9">
    <name type="scientific">Arthrobacter parietis</name>
    <dbReference type="NCBI Taxonomy" id="271434"/>
    <lineage>
        <taxon>Bacteria</taxon>
        <taxon>Bacillati</taxon>
        <taxon>Actinomycetota</taxon>
        <taxon>Actinomycetes</taxon>
        <taxon>Micrococcales</taxon>
        <taxon>Micrococcaceae</taxon>
        <taxon>Arthrobacter</taxon>
    </lineage>
</organism>
<evidence type="ECO:0000256" key="2">
    <source>
        <dbReference type="ARBA" id="ARBA00022475"/>
    </source>
</evidence>
<dbReference type="EMBL" id="BAAAON010000001">
    <property type="protein sequence ID" value="GAA2172748.1"/>
    <property type="molecule type" value="Genomic_DNA"/>
</dbReference>
<keyword evidence="4 6" id="KW-1133">Transmembrane helix</keyword>
<dbReference type="InterPro" id="IPR018076">
    <property type="entry name" value="T2SS_GspF_dom"/>
</dbReference>
<dbReference type="PANTHER" id="PTHR35007">
    <property type="entry name" value="INTEGRAL MEMBRANE PROTEIN-RELATED"/>
    <property type="match status" value="1"/>
</dbReference>
<gene>
    <name evidence="8" type="ORF">GCM10009784_04420</name>
</gene>
<keyword evidence="2" id="KW-1003">Cell membrane</keyword>
<keyword evidence="3 6" id="KW-0812">Transmembrane</keyword>
<keyword evidence="5 6" id="KW-0472">Membrane</keyword>
<evidence type="ECO:0000256" key="5">
    <source>
        <dbReference type="ARBA" id="ARBA00023136"/>
    </source>
</evidence>
<comment type="subcellular location">
    <subcellularLocation>
        <location evidence="1">Cell membrane</location>
        <topology evidence="1">Multi-pass membrane protein</topology>
    </subcellularLocation>
</comment>
<sequence length="187" mass="19209">MTGALIAAALFVACWVLHRSPPLSAHPASPLPGGAGRLRDDGLDDPALMMDLMASMLAVGSSLERGLDVLARSASAPAGAALTSVKTALDLGASWDVAWAAVPHTKDVRAAQELGNALRFAGTTGAPSAAVVTAHATQFRRRRNREAEQRAAALGVRLVVPLGLCSLPAFVCLGVIPILVGLFPAFT</sequence>
<keyword evidence="9" id="KW-1185">Reference proteome</keyword>
<evidence type="ECO:0000313" key="8">
    <source>
        <dbReference type="EMBL" id="GAA2172748.1"/>
    </source>
</evidence>
<dbReference type="RefSeq" id="WP_277357751.1">
    <property type="nucleotide sequence ID" value="NZ_BAAAON010000001.1"/>
</dbReference>
<accession>A0ABN3ANJ9</accession>
<evidence type="ECO:0000259" key="7">
    <source>
        <dbReference type="Pfam" id="PF00482"/>
    </source>
</evidence>
<protein>
    <recommendedName>
        <fullName evidence="7">Type II secretion system protein GspF domain-containing protein</fullName>
    </recommendedName>
</protein>
<feature type="domain" description="Type II secretion system protein GspF" evidence="7">
    <location>
        <begin position="50"/>
        <end position="173"/>
    </location>
</feature>
<proteinExistence type="predicted"/>
<dbReference type="Pfam" id="PF00482">
    <property type="entry name" value="T2SSF"/>
    <property type="match status" value="1"/>
</dbReference>
<feature type="transmembrane region" description="Helical" evidence="6">
    <location>
        <begin position="158"/>
        <end position="186"/>
    </location>
</feature>
<dbReference type="Proteomes" id="UP001500974">
    <property type="component" value="Unassembled WGS sequence"/>
</dbReference>